<name>A0A354YX86_9FIRM</name>
<accession>A0A354YX86</accession>
<evidence type="ECO:0000313" key="11">
    <source>
        <dbReference type="Proteomes" id="UP000263273"/>
    </source>
</evidence>
<dbReference type="GO" id="GO:0050567">
    <property type="term" value="F:glutaminyl-tRNA synthase (glutamine-hydrolyzing) activity"/>
    <property type="evidence" value="ECO:0007669"/>
    <property type="project" value="UniProtKB-UniRule"/>
</dbReference>
<dbReference type="GO" id="GO:0016740">
    <property type="term" value="F:transferase activity"/>
    <property type="evidence" value="ECO:0007669"/>
    <property type="project" value="UniProtKB-KW"/>
</dbReference>
<dbReference type="InterPro" id="IPR036928">
    <property type="entry name" value="AS_sf"/>
</dbReference>
<dbReference type="EMBL" id="DNZF01000184">
    <property type="protein sequence ID" value="HBK53958.1"/>
    <property type="molecule type" value="Genomic_DNA"/>
</dbReference>
<dbReference type="PROSITE" id="PS00571">
    <property type="entry name" value="AMIDASES"/>
    <property type="match status" value="1"/>
</dbReference>
<dbReference type="RefSeq" id="WP_061214188.1">
    <property type="nucleotide sequence ID" value="NZ_DCDX01000021.1"/>
</dbReference>
<evidence type="ECO:0000256" key="8">
    <source>
        <dbReference type="HAMAP-Rule" id="MF_00120"/>
    </source>
</evidence>
<keyword evidence="3 8" id="KW-0547">Nucleotide-binding</keyword>
<reference evidence="10 11" key="1">
    <citation type="journal article" date="2018" name="Nat. Biotechnol.">
        <title>A standardized bacterial taxonomy based on genome phylogeny substantially revises the tree of life.</title>
        <authorList>
            <person name="Parks D.H."/>
            <person name="Chuvochina M."/>
            <person name="Waite D.W."/>
            <person name="Rinke C."/>
            <person name="Skarshewski A."/>
            <person name="Chaumeil P.A."/>
            <person name="Hugenholtz P."/>
        </authorList>
    </citation>
    <scope>NUCLEOTIDE SEQUENCE [LARGE SCALE GENOMIC DNA]</scope>
    <source>
        <strain evidence="10">UBA10948</strain>
    </source>
</reference>
<dbReference type="InterPro" id="IPR020556">
    <property type="entry name" value="Amidase_CS"/>
</dbReference>
<evidence type="ECO:0000256" key="4">
    <source>
        <dbReference type="ARBA" id="ARBA00022840"/>
    </source>
</evidence>
<protein>
    <recommendedName>
        <fullName evidence="8">Glutamyl-tRNA(Gln) amidotransferase subunit A</fullName>
        <shortName evidence="8">Glu-ADT subunit A</shortName>
        <ecNumber evidence="8">6.3.5.7</ecNumber>
    </recommendedName>
</protein>
<dbReference type="PANTHER" id="PTHR11895">
    <property type="entry name" value="TRANSAMIDASE"/>
    <property type="match status" value="1"/>
</dbReference>
<keyword evidence="10" id="KW-0808">Transferase</keyword>
<comment type="caution">
    <text evidence="10">The sequence shown here is derived from an EMBL/GenBank/DDBJ whole genome shotgun (WGS) entry which is preliminary data.</text>
</comment>
<dbReference type="HAMAP" id="MF_00120">
    <property type="entry name" value="GatA"/>
    <property type="match status" value="1"/>
</dbReference>
<evidence type="ECO:0000256" key="7">
    <source>
        <dbReference type="ARBA" id="ARBA00047407"/>
    </source>
</evidence>
<dbReference type="GO" id="GO:0005524">
    <property type="term" value="F:ATP binding"/>
    <property type="evidence" value="ECO:0007669"/>
    <property type="project" value="UniProtKB-KW"/>
</dbReference>
<keyword evidence="4 8" id="KW-0067">ATP-binding</keyword>
<evidence type="ECO:0000256" key="6">
    <source>
        <dbReference type="ARBA" id="ARBA00025295"/>
    </source>
</evidence>
<dbReference type="Pfam" id="PF01425">
    <property type="entry name" value="Amidase"/>
    <property type="match status" value="1"/>
</dbReference>
<dbReference type="InterPro" id="IPR023631">
    <property type="entry name" value="Amidase_dom"/>
</dbReference>
<comment type="similarity">
    <text evidence="1 8">Belongs to the amidase family. GatA subfamily.</text>
</comment>
<dbReference type="AlphaFoldDB" id="A0A354YX86"/>
<dbReference type="STRING" id="378794.GCA_001570625_01720"/>
<keyword evidence="5 8" id="KW-0648">Protein biosynthesis</keyword>
<feature type="active site" description="Charge relay system" evidence="8">
    <location>
        <position position="75"/>
    </location>
</feature>
<evidence type="ECO:0000313" key="10">
    <source>
        <dbReference type="EMBL" id="HBK53958.1"/>
    </source>
</evidence>
<dbReference type="NCBIfam" id="TIGR00132">
    <property type="entry name" value="gatA"/>
    <property type="match status" value="1"/>
</dbReference>
<keyword evidence="2 8" id="KW-0436">Ligase</keyword>
<feature type="active site" description="Charge relay system" evidence="8">
    <location>
        <position position="150"/>
    </location>
</feature>
<dbReference type="GO" id="GO:0030956">
    <property type="term" value="C:glutamyl-tRNA(Gln) amidotransferase complex"/>
    <property type="evidence" value="ECO:0007669"/>
    <property type="project" value="InterPro"/>
</dbReference>
<organism evidence="10 11">
    <name type="scientific">Syntrophomonas wolfei</name>
    <dbReference type="NCBI Taxonomy" id="863"/>
    <lineage>
        <taxon>Bacteria</taxon>
        <taxon>Bacillati</taxon>
        <taxon>Bacillota</taxon>
        <taxon>Clostridia</taxon>
        <taxon>Eubacteriales</taxon>
        <taxon>Syntrophomonadaceae</taxon>
        <taxon>Syntrophomonas</taxon>
    </lineage>
</organism>
<dbReference type="Proteomes" id="UP000263273">
    <property type="component" value="Unassembled WGS sequence"/>
</dbReference>
<evidence type="ECO:0000256" key="3">
    <source>
        <dbReference type="ARBA" id="ARBA00022741"/>
    </source>
</evidence>
<gene>
    <name evidence="8 10" type="primary">gatA</name>
    <name evidence="10" type="ORF">DDZ44_08490</name>
</gene>
<dbReference type="SUPFAM" id="SSF75304">
    <property type="entry name" value="Amidase signature (AS) enzymes"/>
    <property type="match status" value="1"/>
</dbReference>
<evidence type="ECO:0000256" key="2">
    <source>
        <dbReference type="ARBA" id="ARBA00022598"/>
    </source>
</evidence>
<proteinExistence type="inferred from homology"/>
<feature type="active site" description="Acyl-ester intermediate" evidence="8">
    <location>
        <position position="174"/>
    </location>
</feature>
<dbReference type="InterPro" id="IPR004412">
    <property type="entry name" value="GatA"/>
</dbReference>
<evidence type="ECO:0000259" key="9">
    <source>
        <dbReference type="Pfam" id="PF01425"/>
    </source>
</evidence>
<dbReference type="EC" id="6.3.5.7" evidence="8"/>
<sequence length="487" mass="52988">MDLYKLTVHELQDKLLAGEISSEDIVKSLFSRIAVVEEKAQAFITLCEETAWESARRIDQQGEYGGIKGIPYGLKDLFCTRGIKTTCASRMLENFVPSYESTASKLLNEKGGILLGKLNLDEFAMGSSTEQSAFFPSRNPWDWERVPGGSSGGCAAAVAAGEIPFALASDTGGSIRQPASYCGIVGLKPTYGRVSRWGVAAFASSLDQVGILSRNVRDCALILKIIAGKDLLDASSADIEVPDYSAFLDGEVKGMRIAYPREYFRQGVTESIRTAVMKALRKFEELGAIVEEVSLPHSEYALPAYFIVAPAEASTNLARFDGVRYGWRDGEAANVADMFSLSRAQGFGPEVKRRIMLGTYALSSGYYDAYYLKAMKVRRLIAADFAEVFRDFDLIVSPTTPTTAFQLGEQIDDTLTLYMNDALTVPVNMAGLPGISIPCALDDGLPVGMQLIGRAFDEATLLKAAYAFEQNTDYHRLTPVPGGGINE</sequence>
<comment type="function">
    <text evidence="6 8">Allows the formation of correctly charged Gln-tRNA(Gln) through the transamidation of misacylated Glu-tRNA(Gln) in organisms which lack glutaminyl-tRNA synthetase. The reaction takes place in the presence of glutamine and ATP through an activated gamma-phospho-Glu-tRNA(Gln).</text>
</comment>
<dbReference type="InterPro" id="IPR000120">
    <property type="entry name" value="Amidase"/>
</dbReference>
<feature type="domain" description="Amidase" evidence="9">
    <location>
        <begin position="24"/>
        <end position="462"/>
    </location>
</feature>
<dbReference type="GO" id="GO:0006412">
    <property type="term" value="P:translation"/>
    <property type="evidence" value="ECO:0007669"/>
    <property type="project" value="UniProtKB-UniRule"/>
</dbReference>
<dbReference type="Gene3D" id="3.90.1300.10">
    <property type="entry name" value="Amidase signature (AS) domain"/>
    <property type="match status" value="1"/>
</dbReference>
<comment type="subunit">
    <text evidence="8">Heterotrimer of A, B and C subunits.</text>
</comment>
<evidence type="ECO:0000256" key="5">
    <source>
        <dbReference type="ARBA" id="ARBA00022917"/>
    </source>
</evidence>
<comment type="catalytic activity">
    <reaction evidence="7 8">
        <text>L-glutamyl-tRNA(Gln) + L-glutamine + ATP + H2O = L-glutaminyl-tRNA(Gln) + L-glutamate + ADP + phosphate + H(+)</text>
        <dbReference type="Rhea" id="RHEA:17521"/>
        <dbReference type="Rhea" id="RHEA-COMP:9681"/>
        <dbReference type="Rhea" id="RHEA-COMP:9684"/>
        <dbReference type="ChEBI" id="CHEBI:15377"/>
        <dbReference type="ChEBI" id="CHEBI:15378"/>
        <dbReference type="ChEBI" id="CHEBI:29985"/>
        <dbReference type="ChEBI" id="CHEBI:30616"/>
        <dbReference type="ChEBI" id="CHEBI:43474"/>
        <dbReference type="ChEBI" id="CHEBI:58359"/>
        <dbReference type="ChEBI" id="CHEBI:78520"/>
        <dbReference type="ChEBI" id="CHEBI:78521"/>
        <dbReference type="ChEBI" id="CHEBI:456216"/>
        <dbReference type="EC" id="6.3.5.7"/>
    </reaction>
</comment>
<evidence type="ECO:0000256" key="1">
    <source>
        <dbReference type="ARBA" id="ARBA00008069"/>
    </source>
</evidence>
<dbReference type="PANTHER" id="PTHR11895:SF151">
    <property type="entry name" value="GLUTAMYL-TRNA(GLN) AMIDOTRANSFERASE SUBUNIT A"/>
    <property type="match status" value="1"/>
</dbReference>